<dbReference type="Pfam" id="PF13460">
    <property type="entry name" value="NAD_binding_10"/>
    <property type="match status" value="1"/>
</dbReference>
<keyword evidence="3" id="KW-1185">Reference proteome</keyword>
<proteinExistence type="predicted"/>
<feature type="domain" description="NAD(P)-binding" evidence="1">
    <location>
        <begin position="7"/>
        <end position="183"/>
    </location>
</feature>
<protein>
    <submittedName>
        <fullName evidence="2">Uncharacterized conserved protein YbjT, contains NAD(P)-binding and DUF2867 domains</fullName>
    </submittedName>
</protein>
<evidence type="ECO:0000313" key="2">
    <source>
        <dbReference type="EMBL" id="SHM52689.1"/>
    </source>
</evidence>
<dbReference type="InterPro" id="IPR016040">
    <property type="entry name" value="NAD(P)-bd_dom"/>
</dbReference>
<sequence length="207" mass="22235">MKVFVYGGSETLGEYILKQLDEKGHEAVTIVEAENRAEMLEQLGAVDVIMSEDGSFKRALAGVDAIIYIAGASPGSGGSQDALIDAEEVVRSLEEAESNGIERIVYLSPVRLDESDESKKTGGKDEPEKWIESSGFSYTIIRSVKRVGKPGYGKINLADSAGEGNDEIPFEDVAAVLVEALENANTFKQSFGMVSGDSYIKEALDSL</sequence>
<dbReference type="RefSeq" id="WP_072710727.1">
    <property type="nucleotide sequence ID" value="NZ_FRCF01000013.1"/>
</dbReference>
<reference evidence="2 3" key="1">
    <citation type="submission" date="2016-11" db="EMBL/GenBank/DDBJ databases">
        <authorList>
            <person name="Jaros S."/>
            <person name="Januszkiewicz K."/>
            <person name="Wedrychowicz H."/>
        </authorList>
    </citation>
    <scope>NUCLEOTIDE SEQUENCE [LARGE SCALE GENOMIC DNA]</scope>
    <source>
        <strain evidence="2 3">DSM 16010</strain>
    </source>
</reference>
<accession>A0A1M7JHX5</accession>
<dbReference type="AlphaFoldDB" id="A0A1M7JHX5"/>
<evidence type="ECO:0000259" key="1">
    <source>
        <dbReference type="Pfam" id="PF13460"/>
    </source>
</evidence>
<dbReference type="PANTHER" id="PTHR15020">
    <property type="entry name" value="FLAVIN REDUCTASE-RELATED"/>
    <property type="match status" value="1"/>
</dbReference>
<dbReference type="Gene3D" id="3.40.50.720">
    <property type="entry name" value="NAD(P)-binding Rossmann-like Domain"/>
    <property type="match status" value="1"/>
</dbReference>
<name>A0A1M7JHX5_9BACL</name>
<dbReference type="OrthoDB" id="2425989at2"/>
<dbReference type="Proteomes" id="UP000184206">
    <property type="component" value="Unassembled WGS sequence"/>
</dbReference>
<dbReference type="SUPFAM" id="SSF51735">
    <property type="entry name" value="NAD(P)-binding Rossmann-fold domains"/>
    <property type="match status" value="1"/>
</dbReference>
<dbReference type="EMBL" id="FRCF01000013">
    <property type="protein sequence ID" value="SHM52689.1"/>
    <property type="molecule type" value="Genomic_DNA"/>
</dbReference>
<organism evidence="2 3">
    <name type="scientific">Lacicoccus alkaliphilus DSM 16010</name>
    <dbReference type="NCBI Taxonomy" id="1123231"/>
    <lineage>
        <taxon>Bacteria</taxon>
        <taxon>Bacillati</taxon>
        <taxon>Bacillota</taxon>
        <taxon>Bacilli</taxon>
        <taxon>Bacillales</taxon>
        <taxon>Salinicoccaceae</taxon>
        <taxon>Lacicoccus</taxon>
    </lineage>
</organism>
<dbReference type="PANTHER" id="PTHR15020:SF50">
    <property type="entry name" value="UPF0659 PROTEIN YMR090W"/>
    <property type="match status" value="1"/>
</dbReference>
<evidence type="ECO:0000313" key="3">
    <source>
        <dbReference type="Proteomes" id="UP000184206"/>
    </source>
</evidence>
<dbReference type="STRING" id="1123231.SAMN02745189_02309"/>
<gene>
    <name evidence="2" type="ORF">SAMN02745189_02309</name>
</gene>
<dbReference type="InterPro" id="IPR036291">
    <property type="entry name" value="NAD(P)-bd_dom_sf"/>
</dbReference>